<proteinExistence type="predicted"/>
<evidence type="ECO:0000313" key="2">
    <source>
        <dbReference type="Proteomes" id="UP000449547"/>
    </source>
</evidence>
<accession>A0A642USB1</accession>
<dbReference type="Proteomes" id="UP000449547">
    <property type="component" value="Unassembled WGS sequence"/>
</dbReference>
<dbReference type="RefSeq" id="XP_034012174.1">
    <property type="nucleotide sequence ID" value="XM_034155756.1"/>
</dbReference>
<dbReference type="Gene3D" id="3.80.10.10">
    <property type="entry name" value="Ribonuclease Inhibitor"/>
    <property type="match status" value="1"/>
</dbReference>
<name>A0A642USB1_DIURU</name>
<dbReference type="SUPFAM" id="SSF52058">
    <property type="entry name" value="L domain-like"/>
    <property type="match status" value="1"/>
</dbReference>
<dbReference type="EMBL" id="SWFT01000096">
    <property type="protein sequence ID" value="KAA8901987.1"/>
    <property type="molecule type" value="Genomic_DNA"/>
</dbReference>
<dbReference type="AlphaFoldDB" id="A0A642USB1"/>
<dbReference type="InterPro" id="IPR032675">
    <property type="entry name" value="LRR_dom_sf"/>
</dbReference>
<reference evidence="1 2" key="1">
    <citation type="submission" date="2019-07" db="EMBL/GenBank/DDBJ databases">
        <title>Genome assembly of two rare yeast pathogens: Diutina rugosa and Trichomonascus ciferrii.</title>
        <authorList>
            <person name="Mixao V."/>
            <person name="Saus E."/>
            <person name="Hansen A."/>
            <person name="Lass-Flor C."/>
            <person name="Gabaldon T."/>
        </authorList>
    </citation>
    <scope>NUCLEOTIDE SEQUENCE [LARGE SCALE GENOMIC DNA]</scope>
    <source>
        <strain evidence="1 2">CBS 613</strain>
    </source>
</reference>
<evidence type="ECO:0000313" key="1">
    <source>
        <dbReference type="EMBL" id="KAA8901987.1"/>
    </source>
</evidence>
<dbReference type="VEuPathDB" id="FungiDB:DIURU_003038"/>
<protein>
    <submittedName>
        <fullName evidence="1">Uncharacterized protein</fullName>
    </submittedName>
</protein>
<organism evidence="1 2">
    <name type="scientific">Diutina rugosa</name>
    <name type="common">Yeast</name>
    <name type="synonym">Candida rugosa</name>
    <dbReference type="NCBI Taxonomy" id="5481"/>
    <lineage>
        <taxon>Eukaryota</taxon>
        <taxon>Fungi</taxon>
        <taxon>Dikarya</taxon>
        <taxon>Ascomycota</taxon>
        <taxon>Saccharomycotina</taxon>
        <taxon>Pichiomycetes</taxon>
        <taxon>Debaryomycetaceae</taxon>
        <taxon>Diutina</taxon>
    </lineage>
</organism>
<keyword evidence="2" id="KW-1185">Reference proteome</keyword>
<comment type="caution">
    <text evidence="1">The sequence shown here is derived from an EMBL/GenBank/DDBJ whole genome shotgun (WGS) entry which is preliminary data.</text>
</comment>
<gene>
    <name evidence="1" type="ORF">DIURU_003038</name>
</gene>
<dbReference type="GeneID" id="54781689"/>
<sequence>MNPLPVEVIDIILGFVGDDLESVYWLASVVTDPVVRSVVVNRRYSIHVAIPELDPRNRQAVSIRQCQEFLSVFNHVHLIPWIHNVYLTFNQSIVVPLFVESIVKRYRHHIDTIDWPFSCKELPASLVPKVASMRFSDYTLLGVVDERYTQLKHVELQLITYPIVRLSKPRDTVTSLVISGNGCEIETLPSTLERLSITGHIHVTCEVPRLTHLKVDSGVRWKFPPRFPRLVELRGTKGANLQPIIALNPQLESIEGSEGVFDDCLPQLQRVESTRSPFAFKGAIGQQLVLRNSIVTAPIDCPQIDFEAVTFHFKQLSSDLTHLKLKDVDCACLNLDTFTHLTSLELKSIKINHPLVIDSPQLRDVVLWWVESPRIDIISSIQALDLVCVDTREPMIYPHSLRRFSITDDKISDIVLTAPLERCLVMSNSLQNLTIVDPHSLTYFKCHIPQKTLKMGDFTSEEFGNTPWEWILVTPYFAKLVMHQLPLPTSLTSLRLKNNQTMDVVPRSLRSLSIEGGILPANLSELVYLKELELDDISYTKFPVFPSQLQSLKINRCRCTRWRWFRELELRFDGLYTEIEQLSIMSNQPWSFHSIEGPKHRRLKILNVRGKPREGWVALERALPDGMVALCHGSFFKGLIVWDNICMPESPLRYLLQSAKAPFLLPVRDDDERDIEF</sequence>